<comment type="similarity">
    <text evidence="7">Belongs to the binding-protein-dependent transport system permease family.</text>
</comment>
<dbReference type="InterPro" id="IPR000515">
    <property type="entry name" value="MetI-like"/>
</dbReference>
<comment type="caution">
    <text evidence="9">The sequence shown here is derived from an EMBL/GenBank/DDBJ whole genome shotgun (WGS) entry which is preliminary data.</text>
</comment>
<name>A0A5M3X9N5_9ACTN</name>
<evidence type="ECO:0000256" key="2">
    <source>
        <dbReference type="ARBA" id="ARBA00022448"/>
    </source>
</evidence>
<evidence type="ECO:0000256" key="5">
    <source>
        <dbReference type="ARBA" id="ARBA00022989"/>
    </source>
</evidence>
<dbReference type="AlphaFoldDB" id="A0A5M3X9N5"/>
<protein>
    <submittedName>
        <fullName evidence="9">ABC transporter permease</fullName>
    </submittedName>
</protein>
<dbReference type="PANTHER" id="PTHR32243:SF18">
    <property type="entry name" value="INNER MEMBRANE ABC TRANSPORTER PERMEASE PROTEIN YCJP"/>
    <property type="match status" value="1"/>
</dbReference>
<dbReference type="EMBL" id="BLAF01000004">
    <property type="protein sequence ID" value="GES17452.1"/>
    <property type="molecule type" value="Genomic_DNA"/>
</dbReference>
<evidence type="ECO:0000256" key="6">
    <source>
        <dbReference type="ARBA" id="ARBA00023136"/>
    </source>
</evidence>
<organism evidence="9 10">
    <name type="scientific">Acrocarpospora pleiomorpha</name>
    <dbReference type="NCBI Taxonomy" id="90975"/>
    <lineage>
        <taxon>Bacteria</taxon>
        <taxon>Bacillati</taxon>
        <taxon>Actinomycetota</taxon>
        <taxon>Actinomycetes</taxon>
        <taxon>Streptosporangiales</taxon>
        <taxon>Streptosporangiaceae</taxon>
        <taxon>Acrocarpospora</taxon>
    </lineage>
</organism>
<keyword evidence="6 7" id="KW-0472">Membrane</keyword>
<evidence type="ECO:0000256" key="3">
    <source>
        <dbReference type="ARBA" id="ARBA00022475"/>
    </source>
</evidence>
<reference evidence="9 10" key="1">
    <citation type="submission" date="2019-10" db="EMBL/GenBank/DDBJ databases">
        <title>Whole genome shotgun sequence of Acrocarpospora pleiomorpha NBRC 16267.</title>
        <authorList>
            <person name="Ichikawa N."/>
            <person name="Kimura A."/>
            <person name="Kitahashi Y."/>
            <person name="Komaki H."/>
            <person name="Oguchi A."/>
        </authorList>
    </citation>
    <scope>NUCLEOTIDE SEQUENCE [LARGE SCALE GENOMIC DNA]</scope>
    <source>
        <strain evidence="9 10">NBRC 16267</strain>
    </source>
</reference>
<dbReference type="SUPFAM" id="SSF161098">
    <property type="entry name" value="MetI-like"/>
    <property type="match status" value="1"/>
</dbReference>
<proteinExistence type="inferred from homology"/>
<dbReference type="PROSITE" id="PS50928">
    <property type="entry name" value="ABC_TM1"/>
    <property type="match status" value="1"/>
</dbReference>
<sequence>MTGPFARRPLLAALAWVALTVLLVWTLWPIVLMVFTSFKPGNEIFAIPPTLMPEHWTLANYVSVFTESSMPRALVNSIVVGLLVAGATLIVCFSAGYALARFKFRAARPVALFILIGQLVPLTVLLLPLYKMVNGLQLLDTTIGLALVHLTITVPLVTWMIRNQIAAIPIEIEEAAEIDGCSRFDAVSYVTLPIAAPGLAAAGMFAFLQSWHEFLFASVFAASDSARTAPVALTEFATEYHVDWGSTMAASVVLTVPVVIVFIALQRYFVGGLTSGAVKG</sequence>
<dbReference type="InterPro" id="IPR035906">
    <property type="entry name" value="MetI-like_sf"/>
</dbReference>
<dbReference type="GO" id="GO:0055085">
    <property type="term" value="P:transmembrane transport"/>
    <property type="evidence" value="ECO:0007669"/>
    <property type="project" value="InterPro"/>
</dbReference>
<gene>
    <name evidence="9" type="ORF">Aple_003470</name>
</gene>
<feature type="transmembrane region" description="Helical" evidence="7">
    <location>
        <begin position="73"/>
        <end position="98"/>
    </location>
</feature>
<dbReference type="InterPro" id="IPR050901">
    <property type="entry name" value="BP-dep_ABC_trans_perm"/>
</dbReference>
<feature type="transmembrane region" description="Helical" evidence="7">
    <location>
        <begin position="110"/>
        <end position="130"/>
    </location>
</feature>
<evidence type="ECO:0000256" key="1">
    <source>
        <dbReference type="ARBA" id="ARBA00004651"/>
    </source>
</evidence>
<dbReference type="OrthoDB" id="3569827at2"/>
<evidence type="ECO:0000256" key="4">
    <source>
        <dbReference type="ARBA" id="ARBA00022692"/>
    </source>
</evidence>
<dbReference type="Proteomes" id="UP000377595">
    <property type="component" value="Unassembled WGS sequence"/>
</dbReference>
<dbReference type="Pfam" id="PF00528">
    <property type="entry name" value="BPD_transp_1"/>
    <property type="match status" value="1"/>
</dbReference>
<feature type="transmembrane region" description="Helical" evidence="7">
    <location>
        <begin position="186"/>
        <end position="208"/>
    </location>
</feature>
<dbReference type="Gene3D" id="1.10.3720.10">
    <property type="entry name" value="MetI-like"/>
    <property type="match status" value="1"/>
</dbReference>
<dbReference type="GO" id="GO:0005886">
    <property type="term" value="C:plasma membrane"/>
    <property type="evidence" value="ECO:0007669"/>
    <property type="project" value="UniProtKB-SubCell"/>
</dbReference>
<dbReference type="CDD" id="cd06261">
    <property type="entry name" value="TM_PBP2"/>
    <property type="match status" value="1"/>
</dbReference>
<keyword evidence="5 7" id="KW-1133">Transmembrane helix</keyword>
<feature type="domain" description="ABC transmembrane type-1" evidence="8">
    <location>
        <begin position="74"/>
        <end position="265"/>
    </location>
</feature>
<comment type="subcellular location">
    <subcellularLocation>
        <location evidence="1 7">Cell membrane</location>
        <topology evidence="1 7">Multi-pass membrane protein</topology>
    </subcellularLocation>
</comment>
<feature type="transmembrane region" description="Helical" evidence="7">
    <location>
        <begin position="12"/>
        <end position="35"/>
    </location>
</feature>
<accession>A0A5M3X9N5</accession>
<evidence type="ECO:0000256" key="7">
    <source>
        <dbReference type="RuleBase" id="RU363032"/>
    </source>
</evidence>
<keyword evidence="4 7" id="KW-0812">Transmembrane</keyword>
<dbReference type="PANTHER" id="PTHR32243">
    <property type="entry name" value="MALTOSE TRANSPORT SYSTEM PERMEASE-RELATED"/>
    <property type="match status" value="1"/>
</dbReference>
<evidence type="ECO:0000313" key="10">
    <source>
        <dbReference type="Proteomes" id="UP000377595"/>
    </source>
</evidence>
<evidence type="ECO:0000259" key="8">
    <source>
        <dbReference type="PROSITE" id="PS50928"/>
    </source>
</evidence>
<keyword evidence="2 7" id="KW-0813">Transport</keyword>
<dbReference type="RefSeq" id="WP_155342618.1">
    <property type="nucleotide sequence ID" value="NZ_BAAAHM010000001.1"/>
</dbReference>
<feature type="transmembrane region" description="Helical" evidence="7">
    <location>
        <begin position="244"/>
        <end position="265"/>
    </location>
</feature>
<evidence type="ECO:0000313" key="9">
    <source>
        <dbReference type="EMBL" id="GES17452.1"/>
    </source>
</evidence>
<feature type="transmembrane region" description="Helical" evidence="7">
    <location>
        <begin position="142"/>
        <end position="161"/>
    </location>
</feature>
<keyword evidence="3" id="KW-1003">Cell membrane</keyword>
<keyword evidence="10" id="KW-1185">Reference proteome</keyword>